<dbReference type="EMBL" id="CP012036">
    <property type="protein sequence ID" value="ALF52214.1"/>
    <property type="molecule type" value="Genomic_DNA"/>
</dbReference>
<accession>A0A0M4TU72</accession>
<evidence type="ECO:0000313" key="2">
    <source>
        <dbReference type="Proteomes" id="UP000062645"/>
    </source>
</evidence>
<organism evidence="1 2">
    <name type="scientific">Nostoc piscinale CENA21</name>
    <dbReference type="NCBI Taxonomy" id="224013"/>
    <lineage>
        <taxon>Bacteria</taxon>
        <taxon>Bacillati</taxon>
        <taxon>Cyanobacteriota</taxon>
        <taxon>Cyanophyceae</taxon>
        <taxon>Nostocales</taxon>
        <taxon>Nostocaceae</taxon>
        <taxon>Nostoc</taxon>
    </lineage>
</organism>
<dbReference type="STRING" id="224013.ACX27_04080"/>
<name>A0A0M4TU72_9NOSO</name>
<sequence>MSEFLKNAFLDNYLTRQEWGKLIGINRKTIARWETEIIQQVPPVKAQYFPLDRSIRAHYLDNYQRFLIACILVAKGGLERRSRSYESVIKFLKVNFSDLKRENFEQWVKNNV</sequence>
<evidence type="ECO:0000313" key="1">
    <source>
        <dbReference type="EMBL" id="ALF52214.1"/>
    </source>
</evidence>
<dbReference type="AlphaFoldDB" id="A0A0M4TU72"/>
<keyword evidence="2" id="KW-1185">Reference proteome</keyword>
<dbReference type="PATRIC" id="fig|224013.5.peg.981"/>
<gene>
    <name evidence="1" type="ORF">ACX27_04080</name>
</gene>
<dbReference type="Proteomes" id="UP000062645">
    <property type="component" value="Chromosome"/>
</dbReference>
<reference evidence="1 2" key="2">
    <citation type="journal article" date="2016" name="Genome Announc.">
        <title>Draft Genome Sequence of the N2-Fixing Cyanobacterium Nostoc piscinale CENA21, Isolated from the Brazilian Amazon Floodplain.</title>
        <authorList>
            <person name="Leao T."/>
            <person name="Guimaraes P.I."/>
            <person name="de Melo A.G."/>
            <person name="Ramos R.T."/>
            <person name="Leao P.N."/>
            <person name="Silva A."/>
            <person name="Fiore M.F."/>
            <person name="Schneider M.P."/>
        </authorList>
    </citation>
    <scope>NUCLEOTIDE SEQUENCE [LARGE SCALE GENOMIC DNA]</scope>
    <source>
        <strain evidence="1 2">CENA21</strain>
    </source>
</reference>
<dbReference type="RefSeq" id="WP_062288776.1">
    <property type="nucleotide sequence ID" value="NZ_CP012036.1"/>
</dbReference>
<proteinExistence type="predicted"/>
<reference evidence="2" key="1">
    <citation type="submission" date="2015-07" db="EMBL/GenBank/DDBJ databases">
        <title>Genome Of Nitrogen-Fixing Cyanobacterium Nostoc piscinale CENA21 From Solimoes/Amazon River Floodplain Sediments And Comparative Genomics To Uncover Biosynthetic Natural Products Potential.</title>
        <authorList>
            <person name="Leao T.F."/>
            <person name="Leao P.N."/>
            <person name="Guimaraes P.I."/>
            <person name="de Melo A.G.C."/>
            <person name="Ramos R.T.J."/>
            <person name="Silva A."/>
            <person name="Fiore M.F."/>
            <person name="Schneider M.P.C."/>
        </authorList>
    </citation>
    <scope>NUCLEOTIDE SEQUENCE [LARGE SCALE GENOMIC DNA]</scope>
    <source>
        <strain evidence="2">CENA21</strain>
    </source>
</reference>
<dbReference type="KEGG" id="npz:ACX27_04080"/>
<dbReference type="OrthoDB" id="487299at2"/>
<protein>
    <submittedName>
        <fullName evidence="1">Uncharacterized protein</fullName>
    </submittedName>
</protein>